<dbReference type="PANTHER" id="PTHR21666">
    <property type="entry name" value="PEPTIDASE-RELATED"/>
    <property type="match status" value="1"/>
</dbReference>
<feature type="compositionally biased region" description="Low complexity" evidence="1">
    <location>
        <begin position="218"/>
        <end position="239"/>
    </location>
</feature>
<dbReference type="OrthoDB" id="5496837at2"/>
<proteinExistence type="predicted"/>
<protein>
    <submittedName>
        <fullName evidence="4">Peptidoglycan DD-metalloendopeptidase family protein</fullName>
    </submittedName>
</protein>
<gene>
    <name evidence="4" type="ORF">GB881_02550</name>
</gene>
<feature type="domain" description="M23ase beta-sheet core" evidence="3">
    <location>
        <begin position="266"/>
        <end position="361"/>
    </location>
</feature>
<accession>A0A6N7EG51</accession>
<comment type="caution">
    <text evidence="4">The sequence shown here is derived from an EMBL/GenBank/DDBJ whole genome shotgun (WGS) entry which is preliminary data.</text>
</comment>
<dbReference type="InterPro" id="IPR016047">
    <property type="entry name" value="M23ase_b-sheet_dom"/>
</dbReference>
<feature type="chain" id="PRO_5026725955" evidence="2">
    <location>
        <begin position="23"/>
        <end position="404"/>
    </location>
</feature>
<dbReference type="InterPro" id="IPR050570">
    <property type="entry name" value="Cell_wall_metabolism_enzyme"/>
</dbReference>
<reference evidence="4 5" key="1">
    <citation type="submission" date="2019-10" db="EMBL/GenBank/DDBJ databases">
        <title>Georgenia wutianyii sp. nov. and Georgenia yuyongxinii sp. nov. isolated from plateau pika (Ochotona curzoniae) in the Qinghai-Tibet plateau of China.</title>
        <authorList>
            <person name="Tian Z."/>
        </authorList>
    </citation>
    <scope>NUCLEOTIDE SEQUENCE [LARGE SCALE GENOMIC DNA]</scope>
    <source>
        <strain evidence="4 5">JCM 19765</strain>
    </source>
</reference>
<evidence type="ECO:0000259" key="3">
    <source>
        <dbReference type="Pfam" id="PF01551"/>
    </source>
</evidence>
<evidence type="ECO:0000256" key="1">
    <source>
        <dbReference type="SAM" id="MobiDB-lite"/>
    </source>
</evidence>
<evidence type="ECO:0000313" key="5">
    <source>
        <dbReference type="Proteomes" id="UP000437709"/>
    </source>
</evidence>
<dbReference type="SUPFAM" id="SSF51261">
    <property type="entry name" value="Duplicated hybrid motif"/>
    <property type="match status" value="1"/>
</dbReference>
<dbReference type="Pfam" id="PF01551">
    <property type="entry name" value="Peptidase_M23"/>
    <property type="match status" value="1"/>
</dbReference>
<dbReference type="GO" id="GO:0004222">
    <property type="term" value="F:metalloendopeptidase activity"/>
    <property type="evidence" value="ECO:0007669"/>
    <property type="project" value="TreeGrafter"/>
</dbReference>
<keyword evidence="5" id="KW-1185">Reference proteome</keyword>
<dbReference type="PANTHER" id="PTHR21666:SF270">
    <property type="entry name" value="MUREIN HYDROLASE ACTIVATOR ENVC"/>
    <property type="match status" value="1"/>
</dbReference>
<dbReference type="CDD" id="cd12797">
    <property type="entry name" value="M23_peptidase"/>
    <property type="match status" value="1"/>
</dbReference>
<name>A0A6N7EG51_9MICO</name>
<feature type="region of interest" description="Disordered" evidence="1">
    <location>
        <begin position="364"/>
        <end position="404"/>
    </location>
</feature>
<dbReference type="AlphaFoldDB" id="A0A6N7EG51"/>
<feature type="signal peptide" evidence="2">
    <location>
        <begin position="1"/>
        <end position="22"/>
    </location>
</feature>
<dbReference type="RefSeq" id="WP_152193276.1">
    <property type="nucleotide sequence ID" value="NZ_VUKD01000001.1"/>
</dbReference>
<dbReference type="Proteomes" id="UP000437709">
    <property type="component" value="Unassembled WGS sequence"/>
</dbReference>
<dbReference type="Gene3D" id="2.70.70.10">
    <property type="entry name" value="Glucose Permease (Domain IIA)"/>
    <property type="match status" value="1"/>
</dbReference>
<sequence length="404" mass="41868">MIRTLVIGALFALLLGPATVLATVTALIAHAVGSSCATAISLDVADVPDVLITTTSDGSTVELNRTQLTHAATIIQAGSRIEGVGRDGILVALMAALTESSLRMLTNTSAYPHSTNYPNDGNGSDHDSLGLFQMRPATGWGTVAELMDPTYQAAAFFGGPTGPNHGSPRGLLDIPGWKALPKGAAAQEVEVSRYPHRYARFEPVAEQILATLTSPASGRPEATTAGTAPTVAPPEVTRTVHPLPAGTWSVSSEYGMRRHPVFGGWRMHTGIDMAAALGTPVLAAAAGRVVVAEHSGSSGNHIGILHTLAGQPVVSVYKHLREGGRLVAVGDAVKAGQVIGEVGSTGTSTGPHLHYEIRPGGFAEPASDPSSWLDAAPTDGEVNLDDVHRSEPPQPRCALQDVVQ</sequence>
<organism evidence="4 5">
    <name type="scientific">Georgenia subflava</name>
    <dbReference type="NCBI Taxonomy" id="1622177"/>
    <lineage>
        <taxon>Bacteria</taxon>
        <taxon>Bacillati</taxon>
        <taxon>Actinomycetota</taxon>
        <taxon>Actinomycetes</taxon>
        <taxon>Micrococcales</taxon>
        <taxon>Bogoriellaceae</taxon>
        <taxon>Georgenia</taxon>
    </lineage>
</organism>
<dbReference type="InterPro" id="IPR011055">
    <property type="entry name" value="Dup_hybrid_motif"/>
</dbReference>
<dbReference type="EMBL" id="WHPC01000005">
    <property type="protein sequence ID" value="MPV35938.1"/>
    <property type="molecule type" value="Genomic_DNA"/>
</dbReference>
<evidence type="ECO:0000256" key="2">
    <source>
        <dbReference type="SAM" id="SignalP"/>
    </source>
</evidence>
<feature type="region of interest" description="Disordered" evidence="1">
    <location>
        <begin position="215"/>
        <end position="240"/>
    </location>
</feature>
<evidence type="ECO:0000313" key="4">
    <source>
        <dbReference type="EMBL" id="MPV35938.1"/>
    </source>
</evidence>
<keyword evidence="2" id="KW-0732">Signal</keyword>